<name>A0AAV5VTX4_9BILA</name>
<proteinExistence type="predicted"/>
<sequence length="80" mass="9435">CFLSYTGYMDVDTVQYFLADTPSSIYYEEAARLIIGYLKGDLQKQRSQMQRWDPTEDEYAAFLALSFWSLEKMNPDVNER</sequence>
<feature type="non-terminal residue" evidence="1">
    <location>
        <position position="80"/>
    </location>
</feature>
<dbReference type="AlphaFoldDB" id="A0AAV5VTX4"/>
<reference evidence="1" key="1">
    <citation type="submission" date="2023-10" db="EMBL/GenBank/DDBJ databases">
        <title>Genome assembly of Pristionchus species.</title>
        <authorList>
            <person name="Yoshida K."/>
            <person name="Sommer R.J."/>
        </authorList>
    </citation>
    <scope>NUCLEOTIDE SEQUENCE</scope>
    <source>
        <strain evidence="1">RS5133</strain>
    </source>
</reference>
<protein>
    <submittedName>
        <fullName evidence="1">Uncharacterized protein</fullName>
    </submittedName>
</protein>
<evidence type="ECO:0000313" key="2">
    <source>
        <dbReference type="Proteomes" id="UP001432322"/>
    </source>
</evidence>
<dbReference type="EMBL" id="BTSY01000004">
    <property type="protein sequence ID" value="GMT21447.1"/>
    <property type="molecule type" value="Genomic_DNA"/>
</dbReference>
<dbReference type="Proteomes" id="UP001432322">
    <property type="component" value="Unassembled WGS sequence"/>
</dbReference>
<keyword evidence="2" id="KW-1185">Reference proteome</keyword>
<organism evidence="1 2">
    <name type="scientific">Pristionchus fissidentatus</name>
    <dbReference type="NCBI Taxonomy" id="1538716"/>
    <lineage>
        <taxon>Eukaryota</taxon>
        <taxon>Metazoa</taxon>
        <taxon>Ecdysozoa</taxon>
        <taxon>Nematoda</taxon>
        <taxon>Chromadorea</taxon>
        <taxon>Rhabditida</taxon>
        <taxon>Rhabditina</taxon>
        <taxon>Diplogasteromorpha</taxon>
        <taxon>Diplogasteroidea</taxon>
        <taxon>Neodiplogasteridae</taxon>
        <taxon>Pristionchus</taxon>
    </lineage>
</organism>
<accession>A0AAV5VTX4</accession>
<comment type="caution">
    <text evidence="1">The sequence shown here is derived from an EMBL/GenBank/DDBJ whole genome shotgun (WGS) entry which is preliminary data.</text>
</comment>
<gene>
    <name evidence="1" type="ORF">PFISCL1PPCAC_12744</name>
</gene>
<feature type="non-terminal residue" evidence="1">
    <location>
        <position position="1"/>
    </location>
</feature>
<evidence type="ECO:0000313" key="1">
    <source>
        <dbReference type="EMBL" id="GMT21447.1"/>
    </source>
</evidence>